<dbReference type="EMBL" id="JADIMG010000002">
    <property type="protein sequence ID" value="MBO8458718.1"/>
    <property type="molecule type" value="Genomic_DNA"/>
</dbReference>
<dbReference type="Pfam" id="PF01687">
    <property type="entry name" value="Flavokinase"/>
    <property type="match status" value="1"/>
</dbReference>
<dbReference type="Pfam" id="PF06574">
    <property type="entry name" value="FAD_syn"/>
    <property type="match status" value="1"/>
</dbReference>
<keyword evidence="16" id="KW-0511">Multifunctional enzyme</keyword>
<evidence type="ECO:0000256" key="19">
    <source>
        <dbReference type="ARBA" id="ARBA00049494"/>
    </source>
</evidence>
<comment type="catalytic activity">
    <reaction evidence="18">
        <text>riboflavin + ATP = FMN + ADP + H(+)</text>
        <dbReference type="Rhea" id="RHEA:14357"/>
        <dbReference type="ChEBI" id="CHEBI:15378"/>
        <dbReference type="ChEBI" id="CHEBI:30616"/>
        <dbReference type="ChEBI" id="CHEBI:57986"/>
        <dbReference type="ChEBI" id="CHEBI:58210"/>
        <dbReference type="ChEBI" id="CHEBI:456216"/>
        <dbReference type="EC" id="2.7.1.26"/>
    </reaction>
</comment>
<dbReference type="InterPro" id="IPR038056">
    <property type="entry name" value="YjbR-like_sf"/>
</dbReference>
<evidence type="ECO:0000313" key="21">
    <source>
        <dbReference type="EMBL" id="MBO8458718.1"/>
    </source>
</evidence>
<dbReference type="InterPro" id="IPR015865">
    <property type="entry name" value="Riboflavin_kinase_bac/euk"/>
</dbReference>
<comment type="catalytic activity">
    <reaction evidence="19">
        <text>FMN + ATP + H(+) = FAD + diphosphate</text>
        <dbReference type="Rhea" id="RHEA:17237"/>
        <dbReference type="ChEBI" id="CHEBI:15378"/>
        <dbReference type="ChEBI" id="CHEBI:30616"/>
        <dbReference type="ChEBI" id="CHEBI:33019"/>
        <dbReference type="ChEBI" id="CHEBI:57692"/>
        <dbReference type="ChEBI" id="CHEBI:58210"/>
        <dbReference type="EC" id="2.7.7.2"/>
    </reaction>
</comment>
<keyword evidence="9" id="KW-0288">FMN</keyword>
<evidence type="ECO:0000256" key="7">
    <source>
        <dbReference type="ARBA" id="ARBA00018483"/>
    </source>
</evidence>
<dbReference type="NCBIfam" id="TIGR00083">
    <property type="entry name" value="ribF"/>
    <property type="match status" value="1"/>
</dbReference>
<dbReference type="SUPFAM" id="SSF82114">
    <property type="entry name" value="Riboflavin kinase-like"/>
    <property type="match status" value="1"/>
</dbReference>
<proteinExistence type="inferred from homology"/>
<dbReference type="InterPro" id="IPR014729">
    <property type="entry name" value="Rossmann-like_a/b/a_fold"/>
</dbReference>
<dbReference type="Gene3D" id="3.40.50.620">
    <property type="entry name" value="HUPs"/>
    <property type="match status" value="1"/>
</dbReference>
<comment type="function">
    <text evidence="1">Catalyzes the phosphorylation of riboflavin to FMN followed by the adenylation of FMN to FAD.</text>
</comment>
<comment type="similarity">
    <text evidence="4">Belongs to the RibF family.</text>
</comment>
<accession>A0A9D9N3F1</accession>
<keyword evidence="13" id="KW-0418">Kinase</keyword>
<evidence type="ECO:0000256" key="1">
    <source>
        <dbReference type="ARBA" id="ARBA00002121"/>
    </source>
</evidence>
<evidence type="ECO:0000256" key="16">
    <source>
        <dbReference type="ARBA" id="ARBA00023268"/>
    </source>
</evidence>
<evidence type="ECO:0000256" key="4">
    <source>
        <dbReference type="ARBA" id="ARBA00010214"/>
    </source>
</evidence>
<dbReference type="InterPro" id="IPR023465">
    <property type="entry name" value="Riboflavin_kinase_dom_sf"/>
</dbReference>
<organism evidence="21 22">
    <name type="scientific">Candidatus Gallipaludibacter merdavium</name>
    <dbReference type="NCBI Taxonomy" id="2840839"/>
    <lineage>
        <taxon>Bacteria</taxon>
        <taxon>Pseudomonadati</taxon>
        <taxon>Bacteroidota</taxon>
        <taxon>Bacteroidia</taxon>
        <taxon>Bacteroidales</taxon>
        <taxon>Candidatus Gallipaludibacter</taxon>
    </lineage>
</organism>
<dbReference type="InterPro" id="IPR015864">
    <property type="entry name" value="FAD_synthase"/>
</dbReference>
<evidence type="ECO:0000256" key="10">
    <source>
        <dbReference type="ARBA" id="ARBA00022679"/>
    </source>
</evidence>
<dbReference type="CDD" id="cd02064">
    <property type="entry name" value="FAD_synthetase_N"/>
    <property type="match status" value="1"/>
</dbReference>
<feature type="domain" description="Riboflavin kinase" evidence="20">
    <location>
        <begin position="274"/>
        <end position="398"/>
    </location>
</feature>
<keyword evidence="10 21" id="KW-0808">Transferase</keyword>
<evidence type="ECO:0000259" key="20">
    <source>
        <dbReference type="SMART" id="SM00904"/>
    </source>
</evidence>
<dbReference type="GO" id="GO:0009231">
    <property type="term" value="P:riboflavin biosynthetic process"/>
    <property type="evidence" value="ECO:0007669"/>
    <property type="project" value="InterPro"/>
</dbReference>
<comment type="caution">
    <text evidence="21">The sequence shown here is derived from an EMBL/GenBank/DDBJ whole genome shotgun (WGS) entry which is preliminary data.</text>
</comment>
<gene>
    <name evidence="21" type="primary">ribF</name>
    <name evidence="21" type="ORF">IAA73_00050</name>
</gene>
<keyword evidence="12" id="KW-0547">Nucleotide-binding</keyword>
<keyword evidence="8" id="KW-0285">Flavoprotein</keyword>
<sequence>MIQRIKEYMLSMPNVTMKLDAHGDTGFFYNDKKAFVRITEVKAQTTILFRMSQPYTDAENFQHVIIRHFSWYSLPISKQMEWETYRNAIVQAYQFIQQMVIRKNRVRYAATIGLFDGVHEGHRYLLRQLVESAAARALRTVAITFDCAPKSILYPDLATLPLLSLKDKVNQLYETGVDEVYVLHVTTEFLRMSALTFMREFLVKQLNVGMLILGHDHVFGSDRPQSRKYYEEIGAHFGIMVLHCQPFYIYDTRVSSSKIRQLLLAGQMEDAARLLGHAYRIHGKVVAGNQLGRTYGFPTANIQLTEKLLLPKDGVYASYALHHGVRYKAMLNIGNCPTVYKRDKTIEVYIFDFDEVIYGDELTIELLHYLREEIQFKSLDELSVQLQEDYQQTREMLS</sequence>
<dbReference type="InterPro" id="IPR002606">
    <property type="entry name" value="Riboflavin_kinase_bac"/>
</dbReference>
<evidence type="ECO:0000256" key="6">
    <source>
        <dbReference type="ARBA" id="ARBA00012393"/>
    </source>
</evidence>
<dbReference type="EC" id="2.7.1.26" evidence="5"/>
<dbReference type="AlphaFoldDB" id="A0A9D9N3F1"/>
<dbReference type="FunFam" id="2.40.30.30:FF:000003">
    <property type="entry name" value="Riboflavin biosynthesis protein"/>
    <property type="match status" value="1"/>
</dbReference>
<dbReference type="PANTHER" id="PTHR22749">
    <property type="entry name" value="RIBOFLAVIN KINASE/FMN ADENYLYLTRANSFERASE"/>
    <property type="match status" value="1"/>
</dbReference>
<evidence type="ECO:0000256" key="12">
    <source>
        <dbReference type="ARBA" id="ARBA00022741"/>
    </source>
</evidence>
<reference evidence="21" key="2">
    <citation type="journal article" date="2021" name="PeerJ">
        <title>Extensive microbial diversity within the chicken gut microbiome revealed by metagenomics and culture.</title>
        <authorList>
            <person name="Gilroy R."/>
            <person name="Ravi A."/>
            <person name="Getino M."/>
            <person name="Pursley I."/>
            <person name="Horton D.L."/>
            <person name="Alikhan N.F."/>
            <person name="Baker D."/>
            <person name="Gharbi K."/>
            <person name="Hall N."/>
            <person name="Watson M."/>
            <person name="Adriaenssens E.M."/>
            <person name="Foster-Nyarko E."/>
            <person name="Jarju S."/>
            <person name="Secka A."/>
            <person name="Antonio M."/>
            <person name="Oren A."/>
            <person name="Chaudhuri R.R."/>
            <person name="La Ragione R."/>
            <person name="Hildebrand F."/>
            <person name="Pallen M.J."/>
        </authorList>
    </citation>
    <scope>NUCLEOTIDE SEQUENCE</scope>
    <source>
        <strain evidence="21">G3-3990</strain>
    </source>
</reference>
<keyword evidence="14" id="KW-0274">FAD</keyword>
<dbReference type="Gene3D" id="2.40.30.30">
    <property type="entry name" value="Riboflavin kinase-like"/>
    <property type="match status" value="1"/>
</dbReference>
<dbReference type="EC" id="2.7.7.2" evidence="6"/>
<dbReference type="PANTHER" id="PTHR22749:SF6">
    <property type="entry name" value="RIBOFLAVIN KINASE"/>
    <property type="match status" value="1"/>
</dbReference>
<dbReference type="Proteomes" id="UP000823641">
    <property type="component" value="Unassembled WGS sequence"/>
</dbReference>
<evidence type="ECO:0000256" key="3">
    <source>
        <dbReference type="ARBA" id="ARBA00005201"/>
    </source>
</evidence>
<evidence type="ECO:0000256" key="11">
    <source>
        <dbReference type="ARBA" id="ARBA00022695"/>
    </source>
</evidence>
<comment type="pathway">
    <text evidence="3">Cofactor biosynthesis; FMN biosynthesis; FMN from riboflavin (ATP route): step 1/1.</text>
</comment>
<dbReference type="SMART" id="SM00904">
    <property type="entry name" value="Flavokinase"/>
    <property type="match status" value="1"/>
</dbReference>
<evidence type="ECO:0000256" key="14">
    <source>
        <dbReference type="ARBA" id="ARBA00022827"/>
    </source>
</evidence>
<keyword evidence="11 21" id="KW-0548">Nucleotidyltransferase</keyword>
<evidence type="ECO:0000256" key="17">
    <source>
        <dbReference type="ARBA" id="ARBA00032176"/>
    </source>
</evidence>
<keyword evidence="15" id="KW-0067">ATP-binding</keyword>
<dbReference type="InterPro" id="IPR023468">
    <property type="entry name" value="Riboflavin_kinase"/>
</dbReference>
<evidence type="ECO:0000313" key="22">
    <source>
        <dbReference type="Proteomes" id="UP000823641"/>
    </source>
</evidence>
<evidence type="ECO:0000256" key="9">
    <source>
        <dbReference type="ARBA" id="ARBA00022643"/>
    </source>
</evidence>
<dbReference type="GO" id="GO:0009398">
    <property type="term" value="P:FMN biosynthetic process"/>
    <property type="evidence" value="ECO:0007669"/>
    <property type="project" value="TreeGrafter"/>
</dbReference>
<evidence type="ECO:0000256" key="5">
    <source>
        <dbReference type="ARBA" id="ARBA00012105"/>
    </source>
</evidence>
<evidence type="ECO:0000256" key="18">
    <source>
        <dbReference type="ARBA" id="ARBA00047880"/>
    </source>
</evidence>
<evidence type="ECO:0000256" key="8">
    <source>
        <dbReference type="ARBA" id="ARBA00022630"/>
    </source>
</evidence>
<dbReference type="SUPFAM" id="SSF142906">
    <property type="entry name" value="YjbR-like"/>
    <property type="match status" value="1"/>
</dbReference>
<reference evidence="21" key="1">
    <citation type="submission" date="2020-10" db="EMBL/GenBank/DDBJ databases">
        <authorList>
            <person name="Gilroy R."/>
        </authorList>
    </citation>
    <scope>NUCLEOTIDE SEQUENCE</scope>
    <source>
        <strain evidence="21">G3-3990</strain>
    </source>
</reference>
<evidence type="ECO:0000256" key="15">
    <source>
        <dbReference type="ARBA" id="ARBA00022840"/>
    </source>
</evidence>
<name>A0A9D9N3F1_9BACT</name>
<dbReference type="NCBIfam" id="NF004162">
    <property type="entry name" value="PRK05627.1-5"/>
    <property type="match status" value="1"/>
</dbReference>
<dbReference type="GO" id="GO:0003919">
    <property type="term" value="F:FMN adenylyltransferase activity"/>
    <property type="evidence" value="ECO:0007669"/>
    <property type="project" value="UniProtKB-EC"/>
</dbReference>
<dbReference type="GO" id="GO:0005524">
    <property type="term" value="F:ATP binding"/>
    <property type="evidence" value="ECO:0007669"/>
    <property type="project" value="UniProtKB-KW"/>
</dbReference>
<comment type="pathway">
    <text evidence="2">Cofactor biosynthesis; FAD biosynthesis; FAD from FMN: step 1/1.</text>
</comment>
<protein>
    <recommendedName>
        <fullName evidence="7">Bifunctional riboflavin kinase/FMN adenylyltransferase</fullName>
        <ecNumber evidence="5">2.7.1.26</ecNumber>
        <ecNumber evidence="6">2.7.7.2</ecNumber>
    </recommendedName>
    <alternativeName>
        <fullName evidence="17">Riboflavin biosynthesis protein RibF</fullName>
    </alternativeName>
</protein>
<evidence type="ECO:0000256" key="2">
    <source>
        <dbReference type="ARBA" id="ARBA00004726"/>
    </source>
</evidence>
<evidence type="ECO:0000256" key="13">
    <source>
        <dbReference type="ARBA" id="ARBA00022777"/>
    </source>
</evidence>
<dbReference type="GO" id="GO:0008531">
    <property type="term" value="F:riboflavin kinase activity"/>
    <property type="evidence" value="ECO:0007669"/>
    <property type="project" value="UniProtKB-EC"/>
</dbReference>
<dbReference type="SUPFAM" id="SSF52374">
    <property type="entry name" value="Nucleotidylyl transferase"/>
    <property type="match status" value="1"/>
</dbReference>